<accession>H2C2M2</accession>
<dbReference type="Proteomes" id="UP000003980">
    <property type="component" value="Unassembled WGS sequence"/>
</dbReference>
<dbReference type="EMBL" id="JH597761">
    <property type="protein sequence ID" value="EHP70493.1"/>
    <property type="molecule type" value="Genomic_DNA"/>
</dbReference>
<name>H2C2M2_9CREN</name>
<sequence length="102" mass="12182">MSYREFPRMMIIRGLLQVIIIYILCKHGDMYGYQLKRKVDELHRRNVPQGLIYTTLKRMVKNGLLNSYLREGRTYYTPTDGGRQFLSSSYGNLREVIPRTRY</sequence>
<dbReference type="AlphaFoldDB" id="H2C2M2"/>
<dbReference type="Gene3D" id="1.10.10.10">
    <property type="entry name" value="Winged helix-like DNA-binding domain superfamily/Winged helix DNA-binding domain"/>
    <property type="match status" value="1"/>
</dbReference>
<evidence type="ECO:0000259" key="1">
    <source>
        <dbReference type="Pfam" id="PF03551"/>
    </source>
</evidence>
<proteinExistence type="predicted"/>
<feature type="domain" description="Transcription regulator PadR N-terminal" evidence="1">
    <location>
        <begin position="20"/>
        <end position="87"/>
    </location>
</feature>
<dbReference type="SUPFAM" id="SSF46785">
    <property type="entry name" value="Winged helix' DNA-binding domain"/>
    <property type="match status" value="1"/>
</dbReference>
<dbReference type="InterPro" id="IPR036388">
    <property type="entry name" value="WH-like_DNA-bd_sf"/>
</dbReference>
<dbReference type="InterPro" id="IPR036390">
    <property type="entry name" value="WH_DNA-bd_sf"/>
</dbReference>
<dbReference type="OrthoDB" id="56053at2157"/>
<dbReference type="eggNOG" id="arCOG00001">
    <property type="taxonomic scope" value="Archaea"/>
</dbReference>
<dbReference type="HOGENOM" id="CLU_2127893_0_0_2"/>
<evidence type="ECO:0000313" key="3">
    <source>
        <dbReference type="Proteomes" id="UP000003980"/>
    </source>
</evidence>
<protein>
    <submittedName>
        <fullName evidence="2">Putative transcriptional regulator</fullName>
    </submittedName>
</protein>
<dbReference type="PANTHER" id="PTHR43252:SF7">
    <property type="entry name" value="TRANSCRIPTIONAL REGULATOR YQJI"/>
    <property type="match status" value="1"/>
</dbReference>
<evidence type="ECO:0000313" key="2">
    <source>
        <dbReference type="EMBL" id="EHP70493.1"/>
    </source>
</evidence>
<reference evidence="2 3" key="1">
    <citation type="submission" date="2012-01" db="EMBL/GenBank/DDBJ databases">
        <title>Improved High-Quality Draft sequence of Metallosphaera yellowstonensis MK1.</title>
        <authorList>
            <consortium name="US DOE Joint Genome Institute"/>
            <person name="Lucas S."/>
            <person name="Han J."/>
            <person name="Cheng J.-F."/>
            <person name="Goodwin L."/>
            <person name="Pitluck S."/>
            <person name="Peters L."/>
            <person name="Teshima H."/>
            <person name="Detter J.C."/>
            <person name="Han C."/>
            <person name="Tapia R."/>
            <person name="Land M."/>
            <person name="Hauser L."/>
            <person name="Kyrpides N."/>
            <person name="Kozubal M."/>
            <person name="Macur R.E."/>
            <person name="Jay Z."/>
            <person name="Inskeep W."/>
            <person name="Woyke T."/>
        </authorList>
    </citation>
    <scope>NUCLEOTIDE SEQUENCE [LARGE SCALE GENOMIC DNA]</scope>
    <source>
        <strain evidence="2 3">MK1</strain>
    </source>
</reference>
<keyword evidence="3" id="KW-1185">Reference proteome</keyword>
<dbReference type="PANTHER" id="PTHR43252">
    <property type="entry name" value="TRANSCRIPTIONAL REGULATOR YQJI"/>
    <property type="match status" value="1"/>
</dbReference>
<dbReference type="RefSeq" id="WP_009071248.1">
    <property type="nucleotide sequence ID" value="NZ_JH597761.1"/>
</dbReference>
<dbReference type="STRING" id="671065.MetMK1DRAFT_00009960"/>
<dbReference type="Pfam" id="PF03551">
    <property type="entry name" value="PadR"/>
    <property type="match status" value="1"/>
</dbReference>
<organism evidence="2 3">
    <name type="scientific">Metallosphaera yellowstonensis MK1</name>
    <dbReference type="NCBI Taxonomy" id="671065"/>
    <lineage>
        <taxon>Archaea</taxon>
        <taxon>Thermoproteota</taxon>
        <taxon>Thermoprotei</taxon>
        <taxon>Sulfolobales</taxon>
        <taxon>Sulfolobaceae</taxon>
        <taxon>Metallosphaera</taxon>
    </lineage>
</organism>
<dbReference type="InterPro" id="IPR005149">
    <property type="entry name" value="Tscrpt_reg_PadR_N"/>
</dbReference>
<gene>
    <name evidence="2" type="ORF">MetMK1DRAFT_00009960</name>
</gene>